<evidence type="ECO:0000256" key="1">
    <source>
        <dbReference type="SAM" id="MobiDB-lite"/>
    </source>
</evidence>
<keyword evidence="2" id="KW-1133">Transmembrane helix</keyword>
<dbReference type="EMBL" id="MT145124">
    <property type="protein sequence ID" value="QJI03845.1"/>
    <property type="molecule type" value="Genomic_DNA"/>
</dbReference>
<name>A0A6M3Y0Q4_9ZZZZ</name>
<evidence type="ECO:0000313" key="3">
    <source>
        <dbReference type="EMBL" id="QJI03845.1"/>
    </source>
</evidence>
<organism evidence="3">
    <name type="scientific">viral metagenome</name>
    <dbReference type="NCBI Taxonomy" id="1070528"/>
    <lineage>
        <taxon>unclassified sequences</taxon>
        <taxon>metagenomes</taxon>
        <taxon>organismal metagenomes</taxon>
    </lineage>
</organism>
<proteinExistence type="predicted"/>
<keyword evidence="2" id="KW-0472">Membrane</keyword>
<evidence type="ECO:0000256" key="2">
    <source>
        <dbReference type="SAM" id="Phobius"/>
    </source>
</evidence>
<sequence length="152" mass="16670">MRRILAMFLIVFIGFWGVFWFLYGVVPSVRAAVNGFTLDIVGPTVFNTVSTVYLGIINTVGVPGLAAIVLTSGFVVGIFTHKMLVGSDWRIRRWAAHRTSRDLGTTGVTQLPSSPLGATTRPEAKKPVISQEQPKPVILQEEPKLTEESETK</sequence>
<gene>
    <name evidence="3" type="ORF">TM448B05239_0008</name>
</gene>
<dbReference type="AlphaFoldDB" id="A0A6M3Y0Q4"/>
<reference evidence="3" key="1">
    <citation type="submission" date="2020-03" db="EMBL/GenBank/DDBJ databases">
        <title>The deep terrestrial virosphere.</title>
        <authorList>
            <person name="Holmfeldt K."/>
            <person name="Nilsson E."/>
            <person name="Simone D."/>
            <person name="Lopez-Fernandez M."/>
            <person name="Wu X."/>
            <person name="de Brujin I."/>
            <person name="Lundin D."/>
            <person name="Andersson A."/>
            <person name="Bertilsson S."/>
            <person name="Dopson M."/>
        </authorList>
    </citation>
    <scope>NUCLEOTIDE SEQUENCE</scope>
    <source>
        <strain evidence="3">TM448B05239</strain>
    </source>
</reference>
<feature type="region of interest" description="Disordered" evidence="1">
    <location>
        <begin position="104"/>
        <end position="152"/>
    </location>
</feature>
<feature type="compositionally biased region" description="Basic and acidic residues" evidence="1">
    <location>
        <begin position="141"/>
        <end position="152"/>
    </location>
</feature>
<accession>A0A6M3Y0Q4</accession>
<feature type="transmembrane region" description="Helical" evidence="2">
    <location>
        <begin position="55"/>
        <end position="80"/>
    </location>
</feature>
<feature type="compositionally biased region" description="Polar residues" evidence="1">
    <location>
        <begin position="104"/>
        <end position="117"/>
    </location>
</feature>
<protein>
    <submittedName>
        <fullName evidence="3">Uncharacterized protein</fullName>
    </submittedName>
</protein>
<keyword evidence="2" id="KW-0812">Transmembrane</keyword>